<accession>A0A0A8ZLG4</accession>
<evidence type="ECO:0000313" key="1">
    <source>
        <dbReference type="EMBL" id="JAD35677.1"/>
    </source>
</evidence>
<organism evidence="1">
    <name type="scientific">Arundo donax</name>
    <name type="common">Giant reed</name>
    <name type="synonym">Donax arundinaceus</name>
    <dbReference type="NCBI Taxonomy" id="35708"/>
    <lineage>
        <taxon>Eukaryota</taxon>
        <taxon>Viridiplantae</taxon>
        <taxon>Streptophyta</taxon>
        <taxon>Embryophyta</taxon>
        <taxon>Tracheophyta</taxon>
        <taxon>Spermatophyta</taxon>
        <taxon>Magnoliopsida</taxon>
        <taxon>Liliopsida</taxon>
        <taxon>Poales</taxon>
        <taxon>Poaceae</taxon>
        <taxon>PACMAD clade</taxon>
        <taxon>Arundinoideae</taxon>
        <taxon>Arundineae</taxon>
        <taxon>Arundo</taxon>
    </lineage>
</organism>
<dbReference type="EMBL" id="GBRH01262218">
    <property type="protein sequence ID" value="JAD35677.1"/>
    <property type="molecule type" value="Transcribed_RNA"/>
</dbReference>
<reference evidence="1" key="2">
    <citation type="journal article" date="2015" name="Data Brief">
        <title>Shoot transcriptome of the giant reed, Arundo donax.</title>
        <authorList>
            <person name="Barrero R.A."/>
            <person name="Guerrero F.D."/>
            <person name="Moolhuijzen P."/>
            <person name="Goolsby J.A."/>
            <person name="Tidwell J."/>
            <person name="Bellgard S.E."/>
            <person name="Bellgard M.I."/>
        </authorList>
    </citation>
    <scope>NUCLEOTIDE SEQUENCE</scope>
    <source>
        <tissue evidence="1">Shoot tissue taken approximately 20 cm above the soil surface</tissue>
    </source>
</reference>
<reference evidence="1" key="1">
    <citation type="submission" date="2014-09" db="EMBL/GenBank/DDBJ databases">
        <authorList>
            <person name="Magalhaes I.L.F."/>
            <person name="Oliveira U."/>
            <person name="Santos F.R."/>
            <person name="Vidigal T.H.D.A."/>
            <person name="Brescovit A.D."/>
            <person name="Santos A.J."/>
        </authorList>
    </citation>
    <scope>NUCLEOTIDE SEQUENCE</scope>
    <source>
        <tissue evidence="1">Shoot tissue taken approximately 20 cm above the soil surface</tissue>
    </source>
</reference>
<sequence length="27" mass="3140">MLEEDELYFCTSISCRYSNKLPEPIAS</sequence>
<dbReference type="AlphaFoldDB" id="A0A0A8ZLG4"/>
<protein>
    <submittedName>
        <fullName evidence="1">Uncharacterized protein</fullName>
    </submittedName>
</protein>
<proteinExistence type="predicted"/>
<name>A0A0A8ZLG4_ARUDO</name>